<evidence type="ECO:0000256" key="3">
    <source>
        <dbReference type="SAM" id="MobiDB-lite"/>
    </source>
</evidence>
<dbReference type="GO" id="GO:0070402">
    <property type="term" value="F:NADPH binding"/>
    <property type="evidence" value="ECO:0007669"/>
    <property type="project" value="TreeGrafter"/>
</dbReference>
<name>A0A1G5QCT9_9GAMM</name>
<protein>
    <submittedName>
        <fullName evidence="5">NADPH2:quinone reductase</fullName>
    </submittedName>
</protein>
<dbReference type="Proteomes" id="UP000199648">
    <property type="component" value="Unassembled WGS sequence"/>
</dbReference>
<dbReference type="InterPro" id="IPR036291">
    <property type="entry name" value="NAD(P)-bd_dom_sf"/>
</dbReference>
<dbReference type="Pfam" id="PF08240">
    <property type="entry name" value="ADH_N"/>
    <property type="match status" value="1"/>
</dbReference>
<sequence>MRAMLMAEPGSPDVLQPADVSKPGPLGEHDILVRVKAIGVNPIDTKLRGRGTFYPEKMPAILGCDGAGVVEAAGSEVTRFRLGDEVYFCNGGIGAAPGTYAEYTVMNEHVAAAKPASLDFMQAAATPLVLITAWESLHDRAQIIAGQDILIHAGAGGVGHMAIQLAKAAGCRVITTVGSAEKAEFARQMGADETVLYKEQDFARAVLDWSDGEGVDVALDTVGGAIFEQTFGAVRPYGKVVTLLQPGPDTDWKQARLHNLQISLELMLSPMYMGWKDALRHQGWILEQCAQLFDRGELAVHVSHKLPLEQAPEAHRLIEAGGMIGKVVLTVD</sequence>
<gene>
    <name evidence="5" type="ORF">SAMN03097708_01894</name>
</gene>
<evidence type="ECO:0000313" key="5">
    <source>
        <dbReference type="EMBL" id="SCZ59614.1"/>
    </source>
</evidence>
<evidence type="ECO:0000256" key="2">
    <source>
        <dbReference type="ARBA" id="ARBA00023002"/>
    </source>
</evidence>
<dbReference type="AlphaFoldDB" id="A0A1G5QCT9"/>
<feature type="domain" description="Enoyl reductase (ER)" evidence="4">
    <location>
        <begin position="10"/>
        <end position="329"/>
    </location>
</feature>
<proteinExistence type="predicted"/>
<organism evidence="5 6">
    <name type="scientific">Thiohalomonas denitrificans</name>
    <dbReference type="NCBI Taxonomy" id="415747"/>
    <lineage>
        <taxon>Bacteria</taxon>
        <taxon>Pseudomonadati</taxon>
        <taxon>Pseudomonadota</taxon>
        <taxon>Gammaproteobacteria</taxon>
        <taxon>Thiohalomonadales</taxon>
        <taxon>Thiohalomonadaceae</taxon>
        <taxon>Thiohalomonas</taxon>
    </lineage>
</organism>
<dbReference type="InterPro" id="IPR002364">
    <property type="entry name" value="Quin_OxRdtase/zeta-crystal_CS"/>
</dbReference>
<dbReference type="SUPFAM" id="SSF51735">
    <property type="entry name" value="NAD(P)-binding Rossmann-fold domains"/>
    <property type="match status" value="1"/>
</dbReference>
<keyword evidence="1" id="KW-0521">NADP</keyword>
<keyword evidence="2" id="KW-0560">Oxidoreductase</keyword>
<evidence type="ECO:0000256" key="1">
    <source>
        <dbReference type="ARBA" id="ARBA00022857"/>
    </source>
</evidence>
<dbReference type="RefSeq" id="WP_092995893.1">
    <property type="nucleotide sequence ID" value="NZ_FMWD01000005.1"/>
</dbReference>
<accession>A0A1G5QCT9</accession>
<dbReference type="EMBL" id="FMWD01000005">
    <property type="protein sequence ID" value="SCZ59614.1"/>
    <property type="molecule type" value="Genomic_DNA"/>
</dbReference>
<evidence type="ECO:0000313" key="6">
    <source>
        <dbReference type="Proteomes" id="UP000199648"/>
    </source>
</evidence>
<dbReference type="SMART" id="SM00829">
    <property type="entry name" value="PKS_ER"/>
    <property type="match status" value="1"/>
</dbReference>
<dbReference type="PROSITE" id="PS01162">
    <property type="entry name" value="QOR_ZETA_CRYSTAL"/>
    <property type="match status" value="1"/>
</dbReference>
<dbReference type="InterPro" id="IPR013154">
    <property type="entry name" value="ADH-like_N"/>
</dbReference>
<dbReference type="PANTHER" id="PTHR48106">
    <property type="entry name" value="QUINONE OXIDOREDUCTASE PIG3-RELATED"/>
    <property type="match status" value="1"/>
</dbReference>
<dbReference type="STRING" id="415747.SAMN03097708_01894"/>
<dbReference type="InterPro" id="IPR020843">
    <property type="entry name" value="ER"/>
</dbReference>
<dbReference type="GO" id="GO:0016651">
    <property type="term" value="F:oxidoreductase activity, acting on NAD(P)H"/>
    <property type="evidence" value="ECO:0007669"/>
    <property type="project" value="TreeGrafter"/>
</dbReference>
<dbReference type="OrthoDB" id="9785812at2"/>
<reference evidence="5 6" key="1">
    <citation type="submission" date="2016-10" db="EMBL/GenBank/DDBJ databases">
        <authorList>
            <person name="de Groot N.N."/>
        </authorList>
    </citation>
    <scope>NUCLEOTIDE SEQUENCE [LARGE SCALE GENOMIC DNA]</scope>
    <source>
        <strain evidence="5 6">HLD2</strain>
    </source>
</reference>
<dbReference type="SUPFAM" id="SSF50129">
    <property type="entry name" value="GroES-like"/>
    <property type="match status" value="1"/>
</dbReference>
<dbReference type="InterPro" id="IPR011032">
    <property type="entry name" value="GroES-like_sf"/>
</dbReference>
<dbReference type="Pfam" id="PF13602">
    <property type="entry name" value="ADH_zinc_N_2"/>
    <property type="match status" value="1"/>
</dbReference>
<dbReference type="GO" id="GO:0008270">
    <property type="term" value="F:zinc ion binding"/>
    <property type="evidence" value="ECO:0007669"/>
    <property type="project" value="InterPro"/>
</dbReference>
<dbReference type="Gene3D" id="3.40.50.720">
    <property type="entry name" value="NAD(P)-binding Rossmann-like Domain"/>
    <property type="match status" value="1"/>
</dbReference>
<dbReference type="Gene3D" id="3.90.180.10">
    <property type="entry name" value="Medium-chain alcohol dehydrogenases, catalytic domain"/>
    <property type="match status" value="1"/>
</dbReference>
<dbReference type="CDD" id="cd08272">
    <property type="entry name" value="MDR6"/>
    <property type="match status" value="1"/>
</dbReference>
<evidence type="ECO:0000259" key="4">
    <source>
        <dbReference type="SMART" id="SM00829"/>
    </source>
</evidence>
<keyword evidence="6" id="KW-1185">Reference proteome</keyword>
<feature type="region of interest" description="Disordered" evidence="3">
    <location>
        <begin position="1"/>
        <end position="21"/>
    </location>
</feature>